<dbReference type="STRING" id="391735.Veis_1017"/>
<keyword evidence="2" id="KW-1185">Reference proteome</keyword>
<name>A1WGN7_VEREI</name>
<dbReference type="KEGG" id="vei:Veis_1017"/>
<evidence type="ECO:0000313" key="2">
    <source>
        <dbReference type="Proteomes" id="UP000000374"/>
    </source>
</evidence>
<dbReference type="EMBL" id="CP000542">
    <property type="protein sequence ID" value="ABM56794.1"/>
    <property type="molecule type" value="Genomic_DNA"/>
</dbReference>
<evidence type="ECO:0000313" key="1">
    <source>
        <dbReference type="EMBL" id="ABM56794.1"/>
    </source>
</evidence>
<accession>A1WGN7</accession>
<gene>
    <name evidence="1" type="ordered locus">Veis_1017</name>
</gene>
<reference evidence="2" key="1">
    <citation type="submission" date="2006-12" db="EMBL/GenBank/DDBJ databases">
        <title>Complete sequence of chromosome 1 of Verminephrobacter eiseniae EF01-2.</title>
        <authorList>
            <person name="Copeland A."/>
            <person name="Lucas S."/>
            <person name="Lapidus A."/>
            <person name="Barry K."/>
            <person name="Detter J.C."/>
            <person name="Glavina del Rio T."/>
            <person name="Dalin E."/>
            <person name="Tice H."/>
            <person name="Pitluck S."/>
            <person name="Chertkov O."/>
            <person name="Brettin T."/>
            <person name="Bruce D."/>
            <person name="Han C."/>
            <person name="Tapia R."/>
            <person name="Gilna P."/>
            <person name="Schmutz J."/>
            <person name="Larimer F."/>
            <person name="Land M."/>
            <person name="Hauser L."/>
            <person name="Kyrpides N."/>
            <person name="Kim E."/>
            <person name="Stahl D."/>
            <person name="Richardson P."/>
        </authorList>
    </citation>
    <scope>NUCLEOTIDE SEQUENCE [LARGE SCALE GENOMIC DNA]</scope>
    <source>
        <strain evidence="2">EF01-2</strain>
    </source>
</reference>
<dbReference type="AlphaFoldDB" id="A1WGN7"/>
<organism evidence="1 2">
    <name type="scientific">Verminephrobacter eiseniae (strain EF01-2)</name>
    <dbReference type="NCBI Taxonomy" id="391735"/>
    <lineage>
        <taxon>Bacteria</taxon>
        <taxon>Pseudomonadati</taxon>
        <taxon>Pseudomonadota</taxon>
        <taxon>Betaproteobacteria</taxon>
        <taxon>Burkholderiales</taxon>
        <taxon>Comamonadaceae</taxon>
        <taxon>Verminephrobacter</taxon>
    </lineage>
</organism>
<dbReference type="Proteomes" id="UP000000374">
    <property type="component" value="Chromosome"/>
</dbReference>
<sequence length="115" mass="12739">MANFRLEPGIGLLFVCRREIIGRQGMTRRRVTQSAGGDVKSWSAITLLQIGIHTPNPDPAHCILMARLSPFSATFRQTGPALMKRLALECAGGHRMRLARCLLDHFLLMPVGMRG</sequence>
<dbReference type="HOGENOM" id="CLU_2107979_0_0_4"/>
<protein>
    <submittedName>
        <fullName evidence="1">Uncharacterized protein</fullName>
    </submittedName>
</protein>
<proteinExistence type="predicted"/>